<sequence length="39" mass="4801">MPMQFPSKKARGRDHRDKLKCMRKENHQGIKFSFWTTMF</sequence>
<reference evidence="1" key="1">
    <citation type="submission" date="2018-02" db="EMBL/GenBank/DDBJ databases">
        <title>Rhizophora mucronata_Transcriptome.</title>
        <authorList>
            <person name="Meera S.P."/>
            <person name="Sreeshan A."/>
            <person name="Augustine A."/>
        </authorList>
    </citation>
    <scope>NUCLEOTIDE SEQUENCE</scope>
    <source>
        <tissue evidence="1">Leaf</tissue>
    </source>
</reference>
<protein>
    <submittedName>
        <fullName evidence="1">Uncharacterized protein</fullName>
    </submittedName>
</protein>
<dbReference type="EMBL" id="GGEC01082564">
    <property type="protein sequence ID" value="MBX63048.1"/>
    <property type="molecule type" value="Transcribed_RNA"/>
</dbReference>
<proteinExistence type="predicted"/>
<organism evidence="1">
    <name type="scientific">Rhizophora mucronata</name>
    <name type="common">Asiatic mangrove</name>
    <dbReference type="NCBI Taxonomy" id="61149"/>
    <lineage>
        <taxon>Eukaryota</taxon>
        <taxon>Viridiplantae</taxon>
        <taxon>Streptophyta</taxon>
        <taxon>Embryophyta</taxon>
        <taxon>Tracheophyta</taxon>
        <taxon>Spermatophyta</taxon>
        <taxon>Magnoliopsida</taxon>
        <taxon>eudicotyledons</taxon>
        <taxon>Gunneridae</taxon>
        <taxon>Pentapetalae</taxon>
        <taxon>rosids</taxon>
        <taxon>fabids</taxon>
        <taxon>Malpighiales</taxon>
        <taxon>Rhizophoraceae</taxon>
        <taxon>Rhizophora</taxon>
    </lineage>
</organism>
<dbReference type="AlphaFoldDB" id="A0A2P2Q7T1"/>
<name>A0A2P2Q7T1_RHIMU</name>
<evidence type="ECO:0000313" key="1">
    <source>
        <dbReference type="EMBL" id="MBX63048.1"/>
    </source>
</evidence>
<accession>A0A2P2Q7T1</accession>